<feature type="transmembrane region" description="Helical" evidence="1">
    <location>
        <begin position="288"/>
        <end position="306"/>
    </location>
</feature>
<evidence type="ECO:0008006" key="4">
    <source>
        <dbReference type="Google" id="ProtNLM"/>
    </source>
</evidence>
<feature type="transmembrane region" description="Helical" evidence="1">
    <location>
        <begin position="12"/>
        <end position="30"/>
    </location>
</feature>
<accession>A0ABV1BXP0</accession>
<evidence type="ECO:0000313" key="3">
    <source>
        <dbReference type="Proteomes" id="UP001442364"/>
    </source>
</evidence>
<feature type="transmembrane region" description="Helical" evidence="1">
    <location>
        <begin position="232"/>
        <end position="252"/>
    </location>
</feature>
<sequence>MNSENNLIRKIFSIGIAYLVVLAGIELYVYKIEGNPVYSGKITSNIIPYAVFLLVFCLLVCIIMNIPAVKNRLKLSGSNNKVYSVISALIILVVFGILIGCYLNEVNLFDGPAADDYLYHANEKITVIALTAIFIIMLAVIKKENAVVQPVKNKVYLYLFAVVAGLIYAYSFYLPNVYSTDYNVYHFDAYFNTVYSAVNGVARSGLNSGVYGYYALILAPILKLIGGGINTFMILMAALSAFSYMAAAYVIIELVSNNAVRIMAVTALIVVNCSLHTGVYFQLVPHRTLFAGIILAYLFFGVKRKYCYKPVYIIINVCLLMISVIWNFETGIVYTIAVAAYYIIDNVKKYNFKQAGLYTNTLIVVLALIGTIAGAWVITGIINVLMGGSFISIKQFIFPLMNSDYFDYLRYEYQKGIVAWLITAFFGLFFIGNVFFNSNLNTGDKNIDDSRYDAFMAVVAVMALGQMTYYINRTAYGNLTIVHFTTVIMIAVFADYCIKNYQKSKAGYLSILLKGFAALSAGILLAMCAAGVYNYSYVEGGNELSDMRNTEVYNSEIQHIADVCAKDTKAIGFSIPMVYYELGWDSGYYFIDFADLDVYPQSLEYLQNELDNIDEPIIMDYNAHYTLTDKGVNLDKFYERFELSDEFTVGSAVLEYWVPVN</sequence>
<feature type="transmembrane region" description="Helical" evidence="1">
    <location>
        <begin position="364"/>
        <end position="397"/>
    </location>
</feature>
<dbReference type="EMBL" id="JBBMER010000005">
    <property type="protein sequence ID" value="MEQ2379810.1"/>
    <property type="molecule type" value="Genomic_DNA"/>
</dbReference>
<feature type="transmembrane region" description="Helical" evidence="1">
    <location>
        <begin position="258"/>
        <end position="281"/>
    </location>
</feature>
<feature type="transmembrane region" description="Helical" evidence="1">
    <location>
        <begin position="510"/>
        <end position="533"/>
    </location>
</feature>
<name>A0ABV1BXP0_9FIRM</name>
<organism evidence="2 3">
    <name type="scientific">[Lactobacillus] rogosae</name>
    <dbReference type="NCBI Taxonomy" id="706562"/>
    <lineage>
        <taxon>Bacteria</taxon>
        <taxon>Bacillati</taxon>
        <taxon>Bacillota</taxon>
        <taxon>Clostridia</taxon>
        <taxon>Lachnospirales</taxon>
        <taxon>Lachnospiraceae</taxon>
        <taxon>Lachnospira</taxon>
    </lineage>
</organism>
<gene>
    <name evidence="2" type="ORF">WMO14_07945</name>
</gene>
<keyword evidence="3" id="KW-1185">Reference proteome</keyword>
<feature type="transmembrane region" description="Helical" evidence="1">
    <location>
        <begin position="81"/>
        <end position="105"/>
    </location>
</feature>
<evidence type="ECO:0000313" key="2">
    <source>
        <dbReference type="EMBL" id="MEQ2379810.1"/>
    </source>
</evidence>
<feature type="transmembrane region" description="Helical" evidence="1">
    <location>
        <begin position="155"/>
        <end position="173"/>
    </location>
</feature>
<feature type="transmembrane region" description="Helical" evidence="1">
    <location>
        <begin position="208"/>
        <end position="225"/>
    </location>
</feature>
<protein>
    <recommendedName>
        <fullName evidence="4">Glycosyltransferase RgtA/B/C/D-like domain-containing protein</fullName>
    </recommendedName>
</protein>
<feature type="transmembrane region" description="Helical" evidence="1">
    <location>
        <begin position="125"/>
        <end position="143"/>
    </location>
</feature>
<dbReference type="Proteomes" id="UP001442364">
    <property type="component" value="Unassembled WGS sequence"/>
</dbReference>
<evidence type="ECO:0000256" key="1">
    <source>
        <dbReference type="SAM" id="Phobius"/>
    </source>
</evidence>
<keyword evidence="1" id="KW-0472">Membrane</keyword>
<reference evidence="2 3" key="1">
    <citation type="submission" date="2024-03" db="EMBL/GenBank/DDBJ databases">
        <title>Human intestinal bacterial collection.</title>
        <authorList>
            <person name="Pauvert C."/>
            <person name="Hitch T.C.A."/>
            <person name="Clavel T."/>
        </authorList>
    </citation>
    <scope>NUCLEOTIDE SEQUENCE [LARGE SCALE GENOMIC DNA]</scope>
    <source>
        <strain evidence="2 3">CLA-AA-H255</strain>
    </source>
</reference>
<feature type="transmembrane region" description="Helical" evidence="1">
    <location>
        <begin position="452"/>
        <end position="471"/>
    </location>
</feature>
<comment type="caution">
    <text evidence="2">The sequence shown here is derived from an EMBL/GenBank/DDBJ whole genome shotgun (WGS) entry which is preliminary data.</text>
</comment>
<feature type="transmembrane region" description="Helical" evidence="1">
    <location>
        <begin position="312"/>
        <end position="344"/>
    </location>
</feature>
<feature type="transmembrane region" description="Helical" evidence="1">
    <location>
        <begin position="417"/>
        <end position="440"/>
    </location>
</feature>
<feature type="transmembrane region" description="Helical" evidence="1">
    <location>
        <begin position="477"/>
        <end position="498"/>
    </location>
</feature>
<proteinExistence type="predicted"/>
<keyword evidence="1" id="KW-0812">Transmembrane</keyword>
<feature type="transmembrane region" description="Helical" evidence="1">
    <location>
        <begin position="46"/>
        <end position="69"/>
    </location>
</feature>
<dbReference type="RefSeq" id="WP_022502961.1">
    <property type="nucleotide sequence ID" value="NZ_JBBMEQ010000001.1"/>
</dbReference>
<keyword evidence="1" id="KW-1133">Transmembrane helix</keyword>